<name>A0ACB8A5Q2_9AGAM</name>
<proteinExistence type="predicted"/>
<gene>
    <name evidence="1" type="ORF">BJ138DRAFT_1115493</name>
</gene>
<keyword evidence="2" id="KW-1185">Reference proteome</keyword>
<organism evidence="1 2">
    <name type="scientific">Hygrophoropsis aurantiaca</name>
    <dbReference type="NCBI Taxonomy" id="72124"/>
    <lineage>
        <taxon>Eukaryota</taxon>
        <taxon>Fungi</taxon>
        <taxon>Dikarya</taxon>
        <taxon>Basidiomycota</taxon>
        <taxon>Agaricomycotina</taxon>
        <taxon>Agaricomycetes</taxon>
        <taxon>Agaricomycetidae</taxon>
        <taxon>Boletales</taxon>
        <taxon>Coniophorineae</taxon>
        <taxon>Hygrophoropsidaceae</taxon>
        <taxon>Hygrophoropsis</taxon>
    </lineage>
</organism>
<reference evidence="1" key="1">
    <citation type="journal article" date="2021" name="New Phytol.">
        <title>Evolutionary innovations through gain and loss of genes in the ectomycorrhizal Boletales.</title>
        <authorList>
            <person name="Wu G."/>
            <person name="Miyauchi S."/>
            <person name="Morin E."/>
            <person name="Kuo A."/>
            <person name="Drula E."/>
            <person name="Varga T."/>
            <person name="Kohler A."/>
            <person name="Feng B."/>
            <person name="Cao Y."/>
            <person name="Lipzen A."/>
            <person name="Daum C."/>
            <person name="Hundley H."/>
            <person name="Pangilinan J."/>
            <person name="Johnson J."/>
            <person name="Barry K."/>
            <person name="LaButti K."/>
            <person name="Ng V."/>
            <person name="Ahrendt S."/>
            <person name="Min B."/>
            <person name="Choi I.G."/>
            <person name="Park H."/>
            <person name="Plett J.M."/>
            <person name="Magnuson J."/>
            <person name="Spatafora J.W."/>
            <person name="Nagy L.G."/>
            <person name="Henrissat B."/>
            <person name="Grigoriev I.V."/>
            <person name="Yang Z.L."/>
            <person name="Xu J."/>
            <person name="Martin F.M."/>
        </authorList>
    </citation>
    <scope>NUCLEOTIDE SEQUENCE</scope>
    <source>
        <strain evidence="1">ATCC 28755</strain>
    </source>
</reference>
<dbReference type="EMBL" id="MU267795">
    <property type="protein sequence ID" value="KAH7908829.1"/>
    <property type="molecule type" value="Genomic_DNA"/>
</dbReference>
<comment type="caution">
    <text evidence="1">The sequence shown here is derived from an EMBL/GenBank/DDBJ whole genome shotgun (WGS) entry which is preliminary data.</text>
</comment>
<sequence>MPHHEHHHHHDEEAEAAYNQAGVQTGHKATLSHELIAAAASFAAMKAVNEHQKKSGQAVSHETAKEIMAAAAGAFVDRVVETKGHDFFDQQKAKHEAKARAESKLAY</sequence>
<dbReference type="Proteomes" id="UP000790377">
    <property type="component" value="Unassembled WGS sequence"/>
</dbReference>
<evidence type="ECO:0000313" key="1">
    <source>
        <dbReference type="EMBL" id="KAH7908829.1"/>
    </source>
</evidence>
<accession>A0ACB8A5Q2</accession>
<evidence type="ECO:0000313" key="2">
    <source>
        <dbReference type="Proteomes" id="UP000790377"/>
    </source>
</evidence>
<protein>
    <submittedName>
        <fullName evidence="1">Uncharacterized protein</fullName>
    </submittedName>
</protein>